<dbReference type="EMBL" id="JBHSFI010000004">
    <property type="protein sequence ID" value="MFC4629036.1"/>
    <property type="molecule type" value="Genomic_DNA"/>
</dbReference>
<proteinExistence type="predicted"/>
<keyword evidence="10" id="KW-1185">Reference proteome</keyword>
<evidence type="ECO:0000313" key="10">
    <source>
        <dbReference type="Proteomes" id="UP001596011"/>
    </source>
</evidence>
<reference evidence="10" key="1">
    <citation type="journal article" date="2019" name="Int. J. Syst. Evol. Microbiol.">
        <title>The Global Catalogue of Microorganisms (GCM) 10K type strain sequencing project: providing services to taxonomists for standard genome sequencing and annotation.</title>
        <authorList>
            <consortium name="The Broad Institute Genomics Platform"/>
            <consortium name="The Broad Institute Genome Sequencing Center for Infectious Disease"/>
            <person name="Wu L."/>
            <person name="Ma J."/>
        </authorList>
    </citation>
    <scope>NUCLEOTIDE SEQUENCE [LARGE SCALE GENOMIC DNA]</scope>
    <source>
        <strain evidence="10">CCUG 42722</strain>
    </source>
</reference>
<feature type="compositionally biased region" description="Pro residues" evidence="6">
    <location>
        <begin position="81"/>
        <end position="94"/>
    </location>
</feature>
<dbReference type="RefSeq" id="WP_377135730.1">
    <property type="nucleotide sequence ID" value="NZ_JBHSFI010000004.1"/>
</dbReference>
<organism evidence="9 10">
    <name type="scientific">Promicromonospora alba</name>
    <dbReference type="NCBI Taxonomy" id="1616110"/>
    <lineage>
        <taxon>Bacteria</taxon>
        <taxon>Bacillati</taxon>
        <taxon>Actinomycetota</taxon>
        <taxon>Actinomycetes</taxon>
        <taxon>Micrococcales</taxon>
        <taxon>Promicromonosporaceae</taxon>
        <taxon>Promicromonospora</taxon>
    </lineage>
</organism>
<comment type="subcellular location">
    <subcellularLocation>
        <location evidence="1">Cell membrane</location>
        <topology evidence="1">Multi-pass membrane protein</topology>
    </subcellularLocation>
</comment>
<evidence type="ECO:0000256" key="3">
    <source>
        <dbReference type="ARBA" id="ARBA00022692"/>
    </source>
</evidence>
<evidence type="ECO:0000256" key="2">
    <source>
        <dbReference type="ARBA" id="ARBA00022475"/>
    </source>
</evidence>
<evidence type="ECO:0000313" key="9">
    <source>
        <dbReference type="EMBL" id="MFC4629036.1"/>
    </source>
</evidence>
<evidence type="ECO:0000256" key="1">
    <source>
        <dbReference type="ARBA" id="ARBA00004651"/>
    </source>
</evidence>
<comment type="caution">
    <text evidence="9">The sequence shown here is derived from an EMBL/GenBank/DDBJ whole genome shotgun (WGS) entry which is preliminary data.</text>
</comment>
<evidence type="ECO:0000256" key="4">
    <source>
        <dbReference type="ARBA" id="ARBA00022989"/>
    </source>
</evidence>
<dbReference type="InterPro" id="IPR027379">
    <property type="entry name" value="CLS_N"/>
</dbReference>
<keyword evidence="4 7" id="KW-1133">Transmembrane helix</keyword>
<keyword evidence="2" id="KW-1003">Cell membrane</keyword>
<name>A0ABV9HFJ6_9MICO</name>
<protein>
    <submittedName>
        <fullName evidence="9">PLDc N-terminal domain-containing protein</fullName>
    </submittedName>
</protein>
<evidence type="ECO:0000259" key="8">
    <source>
        <dbReference type="Pfam" id="PF13396"/>
    </source>
</evidence>
<keyword evidence="5 7" id="KW-0472">Membrane</keyword>
<dbReference type="Pfam" id="PF13396">
    <property type="entry name" value="PLDc_N"/>
    <property type="match status" value="1"/>
</dbReference>
<evidence type="ECO:0000256" key="7">
    <source>
        <dbReference type="SAM" id="Phobius"/>
    </source>
</evidence>
<evidence type="ECO:0000256" key="5">
    <source>
        <dbReference type="ARBA" id="ARBA00023136"/>
    </source>
</evidence>
<evidence type="ECO:0000256" key="6">
    <source>
        <dbReference type="SAM" id="MobiDB-lite"/>
    </source>
</evidence>
<keyword evidence="3 7" id="KW-0812">Transmembrane</keyword>
<feature type="domain" description="Cardiolipin synthase N-terminal" evidence="8">
    <location>
        <begin position="13"/>
        <end position="56"/>
    </location>
</feature>
<dbReference type="Proteomes" id="UP001596011">
    <property type="component" value="Unassembled WGS sequence"/>
</dbReference>
<feature type="region of interest" description="Disordered" evidence="6">
    <location>
        <begin position="62"/>
        <end position="140"/>
    </location>
</feature>
<feature type="transmembrane region" description="Helical" evidence="7">
    <location>
        <begin position="35"/>
        <end position="55"/>
    </location>
</feature>
<feature type="compositionally biased region" description="Basic and acidic residues" evidence="6">
    <location>
        <begin position="106"/>
        <end position="128"/>
    </location>
</feature>
<accession>A0ABV9HFJ6</accession>
<sequence>MRNILLILVIVGLMAYALADVWGSDEDERGGLPRWLWVLLIVLLPLLGAISWIVVRVAARRSGKGPSAPGSGPSGGGSRPTPSPRSPRPGPRRPAGPVAPDDDPEFLWRLEQEKRKREREARGTRDAKDDDAENGSAHTD</sequence>
<gene>
    <name evidence="9" type="ORF">ACFO6V_12390</name>
</gene>